<dbReference type="Gene3D" id="3.60.21.10">
    <property type="match status" value="1"/>
</dbReference>
<dbReference type="STRING" id="1163617.SCD_n00893"/>
<dbReference type="Pfam" id="PF00149">
    <property type="entry name" value="Metallophos"/>
    <property type="match status" value="1"/>
</dbReference>
<comment type="similarity">
    <text evidence="10">Belongs to the LpxH family.</text>
</comment>
<feature type="binding site" evidence="10">
    <location>
        <position position="11"/>
    </location>
    <ligand>
        <name>Mn(2+)</name>
        <dbReference type="ChEBI" id="CHEBI:29035"/>
        <label>1</label>
    </ligand>
</feature>
<keyword evidence="2 10" id="KW-0444">Lipid biosynthesis</keyword>
<keyword evidence="3 10" id="KW-0997">Cell inner membrane</keyword>
<comment type="subcellular location">
    <subcellularLocation>
        <location evidence="10">Cell inner membrane</location>
        <topology evidence="10">Peripheral membrane protein</topology>
        <orientation evidence="10">Cytoplasmic side</orientation>
    </subcellularLocation>
</comment>
<dbReference type="GO" id="GO:0019897">
    <property type="term" value="C:extrinsic component of plasma membrane"/>
    <property type="evidence" value="ECO:0007669"/>
    <property type="project" value="UniProtKB-UniRule"/>
</dbReference>
<feature type="binding site" evidence="10">
    <location>
        <position position="162"/>
    </location>
    <ligand>
        <name>substrate</name>
    </ligand>
</feature>
<evidence type="ECO:0000256" key="4">
    <source>
        <dbReference type="ARBA" id="ARBA00022556"/>
    </source>
</evidence>
<keyword evidence="4 10" id="KW-0441">Lipid A biosynthesis</keyword>
<comment type="pathway">
    <text evidence="10">Glycolipid biosynthesis; lipid IV(A) biosynthesis; lipid IV(A) from (3R)-3-hydroxytetradecanoyl-[acyl-carrier-protein] and UDP-N-acetyl-alpha-D-glucosamine: step 4/6.</text>
</comment>
<dbReference type="AlphaFoldDB" id="S6AJN6"/>
<dbReference type="OrthoDB" id="9783283at2"/>
<evidence type="ECO:0000256" key="6">
    <source>
        <dbReference type="ARBA" id="ARBA00022801"/>
    </source>
</evidence>
<feature type="binding site" evidence="10">
    <location>
        <position position="116"/>
    </location>
    <ligand>
        <name>Mn(2+)</name>
        <dbReference type="ChEBI" id="CHEBI:29035"/>
        <label>2</label>
    </ligand>
</feature>
<evidence type="ECO:0000313" key="12">
    <source>
        <dbReference type="EMBL" id="BAN34734.1"/>
    </source>
</evidence>
<name>S6AJN6_SULDS</name>
<gene>
    <name evidence="10" type="primary">lpxH</name>
    <name evidence="12" type="ORF">SCD_n00893</name>
</gene>
<feature type="binding site" evidence="10">
    <location>
        <position position="9"/>
    </location>
    <ligand>
        <name>Mn(2+)</name>
        <dbReference type="ChEBI" id="CHEBI:29035"/>
        <label>1</label>
    </ligand>
</feature>
<dbReference type="HAMAP" id="MF_00575">
    <property type="entry name" value="LpxH"/>
    <property type="match status" value="1"/>
</dbReference>
<protein>
    <recommendedName>
        <fullName evidence="10">UDP-2,3-diacylglucosamine hydrolase</fullName>
        <ecNumber evidence="10">3.6.1.54</ecNumber>
    </recommendedName>
    <alternativeName>
        <fullName evidence="10">UDP-2,3-diacylglucosamine diphosphatase</fullName>
    </alternativeName>
</protein>
<evidence type="ECO:0000256" key="10">
    <source>
        <dbReference type="HAMAP-Rule" id="MF_00575"/>
    </source>
</evidence>
<dbReference type="NCBIfam" id="TIGR01854">
    <property type="entry name" value="lipid_A_lpxH"/>
    <property type="match status" value="1"/>
</dbReference>
<dbReference type="RefSeq" id="WP_009206318.1">
    <property type="nucleotide sequence ID" value="NC_022357.1"/>
</dbReference>
<feature type="binding site" evidence="10">
    <location>
        <position position="42"/>
    </location>
    <ligand>
        <name>Mn(2+)</name>
        <dbReference type="ChEBI" id="CHEBI:29035"/>
        <label>2</label>
    </ligand>
</feature>
<evidence type="ECO:0000256" key="9">
    <source>
        <dbReference type="ARBA" id="ARBA00023211"/>
    </source>
</evidence>
<dbReference type="CDD" id="cd07398">
    <property type="entry name" value="MPP_YbbF-LpxH"/>
    <property type="match status" value="1"/>
</dbReference>
<evidence type="ECO:0000256" key="5">
    <source>
        <dbReference type="ARBA" id="ARBA00022723"/>
    </source>
</evidence>
<evidence type="ECO:0000256" key="1">
    <source>
        <dbReference type="ARBA" id="ARBA00022475"/>
    </source>
</evidence>
<proteinExistence type="inferred from homology"/>
<feature type="binding site" evidence="10">
    <location>
        <position position="169"/>
    </location>
    <ligand>
        <name>substrate</name>
    </ligand>
</feature>
<dbReference type="SUPFAM" id="SSF56300">
    <property type="entry name" value="Metallo-dependent phosphatases"/>
    <property type="match status" value="1"/>
</dbReference>
<evidence type="ECO:0000256" key="7">
    <source>
        <dbReference type="ARBA" id="ARBA00023098"/>
    </source>
</evidence>
<dbReference type="GO" id="GO:0009245">
    <property type="term" value="P:lipid A biosynthetic process"/>
    <property type="evidence" value="ECO:0007669"/>
    <property type="project" value="UniProtKB-UniRule"/>
</dbReference>
<keyword evidence="1 10" id="KW-1003">Cell membrane</keyword>
<feature type="binding site" evidence="10">
    <location>
        <position position="42"/>
    </location>
    <ligand>
        <name>Mn(2+)</name>
        <dbReference type="ChEBI" id="CHEBI:29035"/>
        <label>1</label>
    </ligand>
</feature>
<keyword evidence="13" id="KW-1185">Reference proteome</keyword>
<comment type="cofactor">
    <cofactor evidence="10">
        <name>Mn(2+)</name>
        <dbReference type="ChEBI" id="CHEBI:29035"/>
    </cofactor>
    <text evidence="10">Binds 2 Mn(2+) ions per subunit in a binuclear metal center.</text>
</comment>
<dbReference type="InterPro" id="IPR004843">
    <property type="entry name" value="Calcineurin-like_PHP"/>
</dbReference>
<dbReference type="EC" id="3.6.1.54" evidence="10"/>
<keyword evidence="7 10" id="KW-0443">Lipid metabolism</keyword>
<dbReference type="Proteomes" id="UP000015559">
    <property type="component" value="Chromosome"/>
</dbReference>
<evidence type="ECO:0000256" key="2">
    <source>
        <dbReference type="ARBA" id="ARBA00022516"/>
    </source>
</evidence>
<dbReference type="PANTHER" id="PTHR34990:SF1">
    <property type="entry name" value="UDP-2,3-DIACYLGLUCOSAMINE HYDROLASE"/>
    <property type="match status" value="1"/>
</dbReference>
<feature type="binding site" evidence="10">
    <location>
        <position position="81"/>
    </location>
    <ligand>
        <name>Mn(2+)</name>
        <dbReference type="ChEBI" id="CHEBI:29035"/>
        <label>2</label>
    </ligand>
</feature>
<accession>S6AJN6</accession>
<dbReference type="KEGG" id="sdr:SCD_n00893"/>
<dbReference type="GO" id="GO:0008758">
    <property type="term" value="F:UDP-2,3-diacylglucosamine hydrolase activity"/>
    <property type="evidence" value="ECO:0007669"/>
    <property type="project" value="UniProtKB-UniRule"/>
</dbReference>
<organism evidence="12 13">
    <name type="scientific">Sulfuricella denitrificans (strain DSM 22764 / NBRC 105220 / skB26)</name>
    <dbReference type="NCBI Taxonomy" id="1163617"/>
    <lineage>
        <taxon>Bacteria</taxon>
        <taxon>Pseudomonadati</taxon>
        <taxon>Pseudomonadota</taxon>
        <taxon>Betaproteobacteria</taxon>
        <taxon>Nitrosomonadales</taxon>
        <taxon>Sulfuricellaceae</taxon>
        <taxon>Sulfuricella</taxon>
    </lineage>
</organism>
<dbReference type="NCBIfam" id="NF003743">
    <property type="entry name" value="PRK05340.1"/>
    <property type="match status" value="1"/>
</dbReference>
<dbReference type="GO" id="GO:0005737">
    <property type="term" value="C:cytoplasm"/>
    <property type="evidence" value="ECO:0007669"/>
    <property type="project" value="InterPro"/>
</dbReference>
<feature type="binding site" evidence="10">
    <location>
        <position position="199"/>
    </location>
    <ligand>
        <name>Mn(2+)</name>
        <dbReference type="ChEBI" id="CHEBI:29035"/>
        <label>1</label>
    </ligand>
</feature>
<keyword evidence="5 10" id="KW-0479">Metal-binding</keyword>
<dbReference type="PANTHER" id="PTHR34990">
    <property type="entry name" value="UDP-2,3-DIACYLGLUCOSAMINE HYDROLASE-RELATED"/>
    <property type="match status" value="1"/>
</dbReference>
<feature type="binding site" evidence="10">
    <location>
        <begin position="81"/>
        <end position="82"/>
    </location>
    <ligand>
        <name>substrate</name>
    </ligand>
</feature>
<dbReference type="EMBL" id="AP013066">
    <property type="protein sequence ID" value="BAN34734.1"/>
    <property type="molecule type" value="Genomic_DNA"/>
</dbReference>
<dbReference type="HOGENOM" id="CLU_074586_0_0_4"/>
<evidence type="ECO:0000259" key="11">
    <source>
        <dbReference type="Pfam" id="PF00149"/>
    </source>
</evidence>
<feature type="binding site" evidence="10">
    <location>
        <position position="197"/>
    </location>
    <ligand>
        <name>substrate</name>
    </ligand>
</feature>
<comment type="function">
    <text evidence="10">Hydrolyzes the pyrophosphate bond of UDP-2,3-diacylglucosamine to yield 2,3-diacylglucosamine 1-phosphate (lipid X) and UMP by catalyzing the attack of water at the alpha-P atom. Involved in the biosynthesis of lipid A, a phosphorylated glycolipid that anchors the lipopolysaccharide to the outer membrane of the cell.</text>
</comment>
<sequence length="240" mass="27161">MPHSLFVADLHLSPERPQTTRVFKEFARSIASRAEALYILGDLFEYWAGDDDLADPNHATVTSTLAELSQNGTAVFIMHGNRDFLIAEDFARAAHARLIPDPTLIDLYGTPTLLMHGDTLCTGDTAYLSFRAKVRQPTWQTEFLARPLAERKAEIEALRQRSEADKQLKSIVEMDVHPDAVAAALREHAYPRLIHGHTHRPALHRHRVDGRDCERWVLDSWYDHGSYLRCDAAGCEPIQI</sequence>
<dbReference type="InterPro" id="IPR010138">
    <property type="entry name" value="UDP-diacylglucosamine_Hdrlase"/>
</dbReference>
<dbReference type="InterPro" id="IPR043461">
    <property type="entry name" value="LpxH-like"/>
</dbReference>
<dbReference type="eggNOG" id="COG2908">
    <property type="taxonomic scope" value="Bacteria"/>
</dbReference>
<dbReference type="InterPro" id="IPR029052">
    <property type="entry name" value="Metallo-depent_PP-like"/>
</dbReference>
<feature type="binding site" evidence="10">
    <location>
        <position position="197"/>
    </location>
    <ligand>
        <name>Mn(2+)</name>
        <dbReference type="ChEBI" id="CHEBI:29035"/>
        <label>2</label>
    </ligand>
</feature>
<reference evidence="12 13" key="1">
    <citation type="journal article" date="2012" name="Appl. Environ. Microbiol.">
        <title>Draft genome sequence of a psychrotolerant sulfur-oxidizing bacterium, Sulfuricella denitrificans skB26, and proteomic insights into cold adaptation.</title>
        <authorList>
            <person name="Watanabe T."/>
            <person name="Kojima H."/>
            <person name="Fukui M."/>
        </authorList>
    </citation>
    <scope>NUCLEOTIDE SEQUENCE [LARGE SCALE GENOMIC DNA]</scope>
    <source>
        <strain evidence="13">skB26</strain>
    </source>
</reference>
<comment type="catalytic activity">
    <reaction evidence="10">
        <text>UDP-2-N,3-O-bis[(3R)-3-hydroxytetradecanoyl]-alpha-D-glucosamine + H2O = 2-N,3-O-bis[(3R)-3-hydroxytetradecanoyl]-alpha-D-glucosaminyl 1-phosphate + UMP + 2 H(+)</text>
        <dbReference type="Rhea" id="RHEA:25213"/>
        <dbReference type="ChEBI" id="CHEBI:15377"/>
        <dbReference type="ChEBI" id="CHEBI:15378"/>
        <dbReference type="ChEBI" id="CHEBI:57865"/>
        <dbReference type="ChEBI" id="CHEBI:57957"/>
        <dbReference type="ChEBI" id="CHEBI:78847"/>
        <dbReference type="EC" id="3.6.1.54"/>
    </reaction>
</comment>
<evidence type="ECO:0000256" key="8">
    <source>
        <dbReference type="ARBA" id="ARBA00023136"/>
    </source>
</evidence>
<keyword evidence="6 10" id="KW-0378">Hydrolase</keyword>
<evidence type="ECO:0000256" key="3">
    <source>
        <dbReference type="ARBA" id="ARBA00022519"/>
    </source>
</evidence>
<evidence type="ECO:0000313" key="13">
    <source>
        <dbReference type="Proteomes" id="UP000015559"/>
    </source>
</evidence>
<keyword evidence="9 10" id="KW-0464">Manganese</keyword>
<keyword evidence="8 10" id="KW-0472">Membrane</keyword>
<feature type="binding site" evidence="10">
    <location>
        <position position="124"/>
    </location>
    <ligand>
        <name>substrate</name>
    </ligand>
</feature>
<feature type="domain" description="Calcineurin-like phosphoesterase" evidence="11">
    <location>
        <begin position="5"/>
        <end position="201"/>
    </location>
</feature>
<dbReference type="UniPathway" id="UPA00359">
    <property type="reaction ID" value="UER00480"/>
</dbReference>
<feature type="binding site" evidence="10">
    <location>
        <position position="166"/>
    </location>
    <ligand>
        <name>substrate</name>
    </ligand>
</feature>
<dbReference type="GO" id="GO:0030145">
    <property type="term" value="F:manganese ion binding"/>
    <property type="evidence" value="ECO:0007669"/>
    <property type="project" value="UniProtKB-UniRule"/>
</dbReference>